<evidence type="ECO:0000313" key="2">
    <source>
        <dbReference type="Proteomes" id="UP000265828"/>
    </source>
</evidence>
<gene>
    <name evidence="1" type="ORF">DWW07_09105</name>
</gene>
<dbReference type="Proteomes" id="UP000265828">
    <property type="component" value="Unassembled WGS sequence"/>
</dbReference>
<organism evidence="1 2">
    <name type="scientific">Blautia obeum</name>
    <dbReference type="NCBI Taxonomy" id="40520"/>
    <lineage>
        <taxon>Bacteria</taxon>
        <taxon>Bacillati</taxon>
        <taxon>Bacillota</taxon>
        <taxon>Clostridia</taxon>
        <taxon>Lachnospirales</taxon>
        <taxon>Lachnospiraceae</taxon>
        <taxon>Blautia</taxon>
    </lineage>
</organism>
<proteinExistence type="predicted"/>
<dbReference type="AlphaFoldDB" id="A0A395X934"/>
<evidence type="ECO:0000313" key="1">
    <source>
        <dbReference type="EMBL" id="RGV64350.1"/>
    </source>
</evidence>
<protein>
    <submittedName>
        <fullName evidence="1">Uncharacterized protein</fullName>
    </submittedName>
</protein>
<dbReference type="RefSeq" id="WP_118037071.1">
    <property type="nucleotide sequence ID" value="NZ_QRYY01000006.1"/>
</dbReference>
<accession>A0A395X934</accession>
<name>A0A395X934_9FIRM</name>
<reference evidence="1 2" key="1">
    <citation type="submission" date="2018-08" db="EMBL/GenBank/DDBJ databases">
        <title>A genome reference for cultivated species of the human gut microbiota.</title>
        <authorList>
            <person name="Zou Y."/>
            <person name="Xue W."/>
            <person name="Luo G."/>
        </authorList>
    </citation>
    <scope>NUCLEOTIDE SEQUENCE [LARGE SCALE GENOMIC DNA]</scope>
    <source>
        <strain evidence="1 2">AF14-23</strain>
    </source>
</reference>
<dbReference type="EMBL" id="QRZI01000005">
    <property type="protein sequence ID" value="RGV64350.1"/>
    <property type="molecule type" value="Genomic_DNA"/>
</dbReference>
<comment type="caution">
    <text evidence="1">The sequence shown here is derived from an EMBL/GenBank/DDBJ whole genome shotgun (WGS) entry which is preliminary data.</text>
</comment>
<sequence length="101" mass="11250">MSFTITFPVDIGTFVITDTSVDLNDPNNLKGNLGSISCYQCVDDKEDDFIVMVSGYKDSWCGEYLLSKLKIATDKQVKEYEMVMGIKQMDIDEIIGGSSDD</sequence>